<name>A0A6G0VH06_APHCR</name>
<dbReference type="GO" id="GO:0046872">
    <property type="term" value="F:metal ion binding"/>
    <property type="evidence" value="ECO:0007669"/>
    <property type="project" value="UniProtKB-KW"/>
</dbReference>
<dbReference type="AlphaFoldDB" id="A0A6G0VH06"/>
<feature type="non-terminal residue" evidence="4">
    <location>
        <position position="1"/>
    </location>
</feature>
<feature type="non-terminal residue" evidence="4">
    <location>
        <position position="165"/>
    </location>
</feature>
<dbReference type="EMBL" id="VUJU01017637">
    <property type="protein sequence ID" value="KAF0682232.1"/>
    <property type="molecule type" value="Genomic_DNA"/>
</dbReference>
<dbReference type="InterPro" id="IPR027806">
    <property type="entry name" value="HARBI1_dom"/>
</dbReference>
<keyword evidence="2" id="KW-0479">Metal-binding</keyword>
<proteinExistence type="predicted"/>
<evidence type="ECO:0000256" key="2">
    <source>
        <dbReference type="ARBA" id="ARBA00022723"/>
    </source>
</evidence>
<comment type="cofactor">
    <cofactor evidence="1">
        <name>a divalent metal cation</name>
        <dbReference type="ChEBI" id="CHEBI:60240"/>
    </cofactor>
</comment>
<reference evidence="4 5" key="1">
    <citation type="submission" date="2019-08" db="EMBL/GenBank/DDBJ databases">
        <title>Whole genome of Aphis craccivora.</title>
        <authorList>
            <person name="Voronova N.V."/>
            <person name="Shulinski R.S."/>
            <person name="Bandarenka Y.V."/>
            <person name="Zhorov D.G."/>
            <person name="Warner D."/>
        </authorList>
    </citation>
    <scope>NUCLEOTIDE SEQUENCE [LARGE SCALE GENOMIC DNA]</scope>
    <source>
        <strain evidence="4">180601</strain>
        <tissue evidence="4">Whole Body</tissue>
    </source>
</reference>
<dbReference type="Pfam" id="PF13359">
    <property type="entry name" value="DDE_Tnp_4"/>
    <property type="match status" value="1"/>
</dbReference>
<sequence>LATGDSLKTISFSYRLGHTTVYNIVIETCSIISQKLMPEVMAMPTMEIWKEIANEFWSTWNFPNCIGAIDGKHIVIQAPPKSGSQFFNYKKTFSVVLLALVDAQYNFIAVDIGSYGKNSDGGILAHSKFGKALDEGKLNIPDDTELPGTTNKAPFVIVGDEGFPL</sequence>
<dbReference type="Proteomes" id="UP000478052">
    <property type="component" value="Unassembled WGS sequence"/>
</dbReference>
<protein>
    <submittedName>
        <fullName evidence="4">Protein ALP1-like</fullName>
    </submittedName>
</protein>
<feature type="domain" description="DDE Tnp4" evidence="3">
    <location>
        <begin position="69"/>
        <end position="165"/>
    </location>
</feature>
<organism evidence="4 5">
    <name type="scientific">Aphis craccivora</name>
    <name type="common">Cowpea aphid</name>
    <dbReference type="NCBI Taxonomy" id="307492"/>
    <lineage>
        <taxon>Eukaryota</taxon>
        <taxon>Metazoa</taxon>
        <taxon>Ecdysozoa</taxon>
        <taxon>Arthropoda</taxon>
        <taxon>Hexapoda</taxon>
        <taxon>Insecta</taxon>
        <taxon>Pterygota</taxon>
        <taxon>Neoptera</taxon>
        <taxon>Paraneoptera</taxon>
        <taxon>Hemiptera</taxon>
        <taxon>Sternorrhyncha</taxon>
        <taxon>Aphidomorpha</taxon>
        <taxon>Aphidoidea</taxon>
        <taxon>Aphididae</taxon>
        <taxon>Aphidini</taxon>
        <taxon>Aphis</taxon>
        <taxon>Aphis</taxon>
    </lineage>
</organism>
<evidence type="ECO:0000259" key="3">
    <source>
        <dbReference type="Pfam" id="PF13359"/>
    </source>
</evidence>
<accession>A0A6G0VH06</accession>
<evidence type="ECO:0000256" key="1">
    <source>
        <dbReference type="ARBA" id="ARBA00001968"/>
    </source>
</evidence>
<gene>
    <name evidence="4" type="ORF">FWK35_00039161</name>
</gene>
<evidence type="ECO:0000313" key="5">
    <source>
        <dbReference type="Proteomes" id="UP000478052"/>
    </source>
</evidence>
<evidence type="ECO:0000313" key="4">
    <source>
        <dbReference type="EMBL" id="KAF0682232.1"/>
    </source>
</evidence>
<comment type="caution">
    <text evidence="4">The sequence shown here is derived from an EMBL/GenBank/DDBJ whole genome shotgun (WGS) entry which is preliminary data.</text>
</comment>
<keyword evidence="5" id="KW-1185">Reference proteome</keyword>
<dbReference type="OrthoDB" id="6580191at2759"/>